<feature type="active site" description="Proton acceptor" evidence="7">
    <location>
        <position position="103"/>
    </location>
</feature>
<dbReference type="InterPro" id="IPR012338">
    <property type="entry name" value="Beta-lactam/transpept-like"/>
</dbReference>
<dbReference type="PANTHER" id="PTHR21581:SF33">
    <property type="entry name" value="D-ALANYL-D-ALANINE CARBOXYPEPTIDASE DACB"/>
    <property type="match status" value="1"/>
</dbReference>
<feature type="binding site" evidence="8">
    <location>
        <position position="278"/>
    </location>
    <ligand>
        <name>substrate</name>
    </ligand>
</feature>
<accession>A0A916YV61</accession>
<feature type="active site" description="Acyl-ester intermediate" evidence="7">
    <location>
        <position position="100"/>
    </location>
</feature>
<dbReference type="GO" id="GO:0009252">
    <property type="term" value="P:peptidoglycan biosynthetic process"/>
    <property type="evidence" value="ECO:0007669"/>
    <property type="project" value="UniProtKB-KW"/>
</dbReference>
<dbReference type="GO" id="GO:0009002">
    <property type="term" value="F:serine-type D-Ala-D-Ala carboxypeptidase activity"/>
    <property type="evidence" value="ECO:0007669"/>
    <property type="project" value="InterPro"/>
</dbReference>
<dbReference type="GO" id="GO:0006508">
    <property type="term" value="P:proteolysis"/>
    <property type="evidence" value="ECO:0007669"/>
    <property type="project" value="InterPro"/>
</dbReference>
<evidence type="ECO:0000313" key="12">
    <source>
        <dbReference type="EMBL" id="GGD63208.1"/>
    </source>
</evidence>
<reference evidence="12" key="2">
    <citation type="submission" date="2020-09" db="EMBL/GenBank/DDBJ databases">
        <authorList>
            <person name="Sun Q."/>
            <person name="Zhou Y."/>
        </authorList>
    </citation>
    <scope>NUCLEOTIDE SEQUENCE</scope>
    <source>
        <strain evidence="12">CGMCC 1.15178</strain>
    </source>
</reference>
<keyword evidence="4" id="KW-0133">Cell shape</keyword>
<protein>
    <recommendedName>
        <fullName evidence="11">Peptidase S11 D-alanyl-D-alanine carboxypeptidase A N-terminal domain-containing protein</fullName>
    </recommendedName>
</protein>
<dbReference type="Proteomes" id="UP000612456">
    <property type="component" value="Unassembled WGS sequence"/>
</dbReference>
<gene>
    <name evidence="12" type="ORF">GCM10010911_21230</name>
</gene>
<comment type="caution">
    <text evidence="12">The sequence shown here is derived from an EMBL/GenBank/DDBJ whole genome shotgun (WGS) entry which is preliminary data.</text>
</comment>
<name>A0A916YV61_9BACL</name>
<dbReference type="InterPro" id="IPR018044">
    <property type="entry name" value="Peptidase_S11"/>
</dbReference>
<keyword evidence="6" id="KW-0961">Cell wall biogenesis/degradation</keyword>
<evidence type="ECO:0000256" key="1">
    <source>
        <dbReference type="ARBA" id="ARBA00007164"/>
    </source>
</evidence>
<keyword evidence="13" id="KW-1185">Reference proteome</keyword>
<evidence type="ECO:0000256" key="10">
    <source>
        <dbReference type="SAM" id="Phobius"/>
    </source>
</evidence>
<keyword evidence="3" id="KW-0378">Hydrolase</keyword>
<dbReference type="Gene3D" id="3.40.710.10">
    <property type="entry name" value="DD-peptidase/beta-lactamase superfamily"/>
    <property type="match status" value="1"/>
</dbReference>
<organism evidence="12 13">
    <name type="scientific">Paenibacillus nasutitermitis</name>
    <dbReference type="NCBI Taxonomy" id="1652958"/>
    <lineage>
        <taxon>Bacteria</taxon>
        <taxon>Bacillati</taxon>
        <taxon>Bacillota</taxon>
        <taxon>Bacilli</taxon>
        <taxon>Bacillales</taxon>
        <taxon>Paenibacillaceae</taxon>
        <taxon>Paenibacillus</taxon>
    </lineage>
</organism>
<evidence type="ECO:0000313" key="13">
    <source>
        <dbReference type="Proteomes" id="UP000612456"/>
    </source>
</evidence>
<dbReference type="AlphaFoldDB" id="A0A916YV61"/>
<evidence type="ECO:0000256" key="4">
    <source>
        <dbReference type="ARBA" id="ARBA00022960"/>
    </source>
</evidence>
<dbReference type="PANTHER" id="PTHR21581">
    <property type="entry name" value="D-ALANYL-D-ALANINE CARBOXYPEPTIDASE"/>
    <property type="match status" value="1"/>
</dbReference>
<evidence type="ECO:0000256" key="8">
    <source>
        <dbReference type="PIRSR" id="PIRSR618044-2"/>
    </source>
</evidence>
<keyword evidence="10" id="KW-1133">Transmembrane helix</keyword>
<keyword evidence="2" id="KW-0732">Signal</keyword>
<evidence type="ECO:0000256" key="2">
    <source>
        <dbReference type="ARBA" id="ARBA00022729"/>
    </source>
</evidence>
<dbReference type="SUPFAM" id="SSF56601">
    <property type="entry name" value="beta-lactamase/transpeptidase-like"/>
    <property type="match status" value="1"/>
</dbReference>
<dbReference type="GO" id="GO:0071555">
    <property type="term" value="P:cell wall organization"/>
    <property type="evidence" value="ECO:0007669"/>
    <property type="project" value="UniProtKB-KW"/>
</dbReference>
<evidence type="ECO:0000256" key="6">
    <source>
        <dbReference type="ARBA" id="ARBA00023316"/>
    </source>
</evidence>
<dbReference type="PRINTS" id="PR00725">
    <property type="entry name" value="DADACBPTASE1"/>
</dbReference>
<evidence type="ECO:0000256" key="3">
    <source>
        <dbReference type="ARBA" id="ARBA00022801"/>
    </source>
</evidence>
<proteinExistence type="inferred from homology"/>
<comment type="similarity">
    <text evidence="1 9">Belongs to the peptidase S11 family.</text>
</comment>
<dbReference type="EMBL" id="BMHP01000002">
    <property type="protein sequence ID" value="GGD63208.1"/>
    <property type="molecule type" value="Genomic_DNA"/>
</dbReference>
<keyword evidence="10" id="KW-0812">Transmembrane</keyword>
<dbReference type="GO" id="GO:0008360">
    <property type="term" value="P:regulation of cell shape"/>
    <property type="evidence" value="ECO:0007669"/>
    <property type="project" value="UniProtKB-KW"/>
</dbReference>
<sequence>MITFHFGKVRGANEAMVSAASLKKSVQWVILFTLVYAMIANWGLMREKTSSLVQGLSNLRQTGLGSPLGTVQGDAVLLMDEKTGKILYGKNPHTRMYPASTTKILTALIALEKGNPDKIVTVGDEAGLGNSDESTAGLYEGEQLTLRDLLSALLLPSGNDAARTIARHISSIELGREVSSEEANEYFSGLMNKRAKALGANESHFVNPHGLHDPGHYTTAYDMAVIAKEARKNKLFKQIVNESERTLVRDEQSQSFVNRNKLIQKQDENYYAGATGIKTGFTEKAGYCLVASASRQTTSLIAVVLHSTKTTVWLDARTLLDYGFTLNKTDPVPRPEKAM</sequence>
<feature type="active site" evidence="7">
    <location>
        <position position="157"/>
    </location>
</feature>
<evidence type="ECO:0000256" key="5">
    <source>
        <dbReference type="ARBA" id="ARBA00022984"/>
    </source>
</evidence>
<keyword evidence="10" id="KW-0472">Membrane</keyword>
<evidence type="ECO:0000256" key="7">
    <source>
        <dbReference type="PIRSR" id="PIRSR618044-1"/>
    </source>
</evidence>
<dbReference type="Pfam" id="PF00768">
    <property type="entry name" value="Peptidase_S11"/>
    <property type="match status" value="1"/>
</dbReference>
<feature type="domain" description="Peptidase S11 D-alanyl-D-alanine carboxypeptidase A N-terminal" evidence="11">
    <location>
        <begin position="70"/>
        <end position="307"/>
    </location>
</feature>
<reference evidence="12" key="1">
    <citation type="journal article" date="2014" name="Int. J. Syst. Evol. Microbiol.">
        <title>Complete genome sequence of Corynebacterium casei LMG S-19264T (=DSM 44701T), isolated from a smear-ripened cheese.</title>
        <authorList>
            <consortium name="US DOE Joint Genome Institute (JGI-PGF)"/>
            <person name="Walter F."/>
            <person name="Albersmeier A."/>
            <person name="Kalinowski J."/>
            <person name="Ruckert C."/>
        </authorList>
    </citation>
    <scope>NUCLEOTIDE SEQUENCE</scope>
    <source>
        <strain evidence="12">CGMCC 1.15178</strain>
    </source>
</reference>
<evidence type="ECO:0000259" key="11">
    <source>
        <dbReference type="Pfam" id="PF00768"/>
    </source>
</evidence>
<keyword evidence="5" id="KW-0573">Peptidoglycan synthesis</keyword>
<feature type="transmembrane region" description="Helical" evidence="10">
    <location>
        <begin position="26"/>
        <end position="44"/>
    </location>
</feature>
<dbReference type="InterPro" id="IPR001967">
    <property type="entry name" value="Peptidase_S11_N"/>
</dbReference>
<evidence type="ECO:0000256" key="9">
    <source>
        <dbReference type="RuleBase" id="RU004016"/>
    </source>
</evidence>